<evidence type="ECO:0000313" key="3">
    <source>
        <dbReference type="Proteomes" id="UP000485058"/>
    </source>
</evidence>
<keyword evidence="3" id="KW-1185">Reference proteome</keyword>
<reference evidence="2 3" key="1">
    <citation type="submission" date="2020-02" db="EMBL/GenBank/DDBJ databases">
        <title>Draft genome sequence of Haematococcus lacustris strain NIES-144.</title>
        <authorList>
            <person name="Morimoto D."/>
            <person name="Nakagawa S."/>
            <person name="Yoshida T."/>
            <person name="Sawayama S."/>
        </authorList>
    </citation>
    <scope>NUCLEOTIDE SEQUENCE [LARGE SCALE GENOMIC DNA]</scope>
    <source>
        <strain evidence="2 3">NIES-144</strain>
    </source>
</reference>
<accession>A0A699YSJ9</accession>
<feature type="region of interest" description="Disordered" evidence="1">
    <location>
        <begin position="41"/>
        <end position="74"/>
    </location>
</feature>
<evidence type="ECO:0000313" key="2">
    <source>
        <dbReference type="EMBL" id="GFH06072.1"/>
    </source>
</evidence>
<feature type="compositionally biased region" description="Polar residues" evidence="1">
    <location>
        <begin position="62"/>
        <end position="74"/>
    </location>
</feature>
<dbReference type="AlphaFoldDB" id="A0A699YSJ9"/>
<comment type="caution">
    <text evidence="2">The sequence shown here is derived from an EMBL/GenBank/DDBJ whole genome shotgun (WGS) entry which is preliminary data.</text>
</comment>
<dbReference type="Proteomes" id="UP000485058">
    <property type="component" value="Unassembled WGS sequence"/>
</dbReference>
<dbReference type="EMBL" id="BLLF01000021">
    <property type="protein sequence ID" value="GFH06072.1"/>
    <property type="molecule type" value="Genomic_DNA"/>
</dbReference>
<gene>
    <name evidence="2" type="ORF">HaLaN_00641</name>
</gene>
<sequence length="135" mass="14809">MAEVIAACNNLLQGSSQHHPAPPALLHLPGLSILTRPATNHVTSPAEEQQPIIHTTEEQDEQTMPPSMPKQQQGWATARSIAAAVLQQVQQVPALLRLLRSQPDIKVTLQLSTLQDAEVQLGQLEFALQHIMQPR</sequence>
<proteinExistence type="predicted"/>
<evidence type="ECO:0000256" key="1">
    <source>
        <dbReference type="SAM" id="MobiDB-lite"/>
    </source>
</evidence>
<name>A0A699YSJ9_HAELA</name>
<protein>
    <submittedName>
        <fullName evidence="2">Uncharacterized protein</fullName>
    </submittedName>
</protein>
<organism evidence="2 3">
    <name type="scientific">Haematococcus lacustris</name>
    <name type="common">Green alga</name>
    <name type="synonym">Haematococcus pluvialis</name>
    <dbReference type="NCBI Taxonomy" id="44745"/>
    <lineage>
        <taxon>Eukaryota</taxon>
        <taxon>Viridiplantae</taxon>
        <taxon>Chlorophyta</taxon>
        <taxon>core chlorophytes</taxon>
        <taxon>Chlorophyceae</taxon>
        <taxon>CS clade</taxon>
        <taxon>Chlamydomonadales</taxon>
        <taxon>Haematococcaceae</taxon>
        <taxon>Haematococcus</taxon>
    </lineage>
</organism>